<dbReference type="RefSeq" id="WP_281806976.1">
    <property type="nucleotide sequence ID" value="NZ_BSDO01000002.1"/>
</dbReference>
<comment type="caution">
    <text evidence="18">The sequence shown here is derived from an EMBL/GenBank/DDBJ whole genome shotgun (WGS) entry which is preliminary data.</text>
</comment>
<feature type="region of interest" description="G3" evidence="13">
    <location>
        <begin position="139"/>
        <end position="142"/>
    </location>
</feature>
<comment type="function">
    <text evidence="12">An essential GTPase that binds both GDP and GTP, with rapid nucleotide exchange. Plays a role in 16S rRNA processing and 30S ribosomal subunit biogenesis and possibly also in cell cycle regulation and energy metabolism.</text>
</comment>
<evidence type="ECO:0000313" key="18">
    <source>
        <dbReference type="EMBL" id="GLI21998.1"/>
    </source>
</evidence>
<proteinExistence type="inferred from homology"/>
<keyword evidence="10 12" id="KW-0342">GTP-binding</keyword>
<keyword evidence="5 12" id="KW-0690">Ribosome biogenesis</keyword>
<evidence type="ECO:0000256" key="15">
    <source>
        <dbReference type="SAM" id="MobiDB-lite"/>
    </source>
</evidence>
<dbReference type="InterPro" id="IPR015946">
    <property type="entry name" value="KH_dom-like_a/b"/>
</dbReference>
<evidence type="ECO:0000313" key="20">
    <source>
        <dbReference type="Proteomes" id="UP001144397"/>
    </source>
</evidence>
<sequence>MAPRKKAGADTAAPDQNPAVAEEEALAAAASQEDVAEEDIAEDELLDDDLPEDDLPEDDEEDDFDDELDREERGPLAPLEGPTRCGFVALLGAPNAGKSTLTNALVGTKVSIVSHKVQTTRSIVRGIALDGAAQVVLVDTPGIFAPKRRLERAMVSSAWTHAADADVIALLVDANRGLDEDIEALLGQLKDIRKPRALILNKIDLIRRDSLLALAAAITERVPFDRVFMVSALTGDGVVDVRRWFAETVPPGPWLYPEDQVSDAPMRMLAAEITREKMFLRLHDELPYRSTVETESWKELRNGSVRIEQTIFVERESQRKIVLGKGGNTIKTISTESRKEISEIIEQPVHLFLFVKVRESWADDPERYREMGLEFPKGG</sequence>
<evidence type="ECO:0000256" key="2">
    <source>
        <dbReference type="ARBA" id="ARBA00020484"/>
    </source>
</evidence>
<comment type="subcellular location">
    <subcellularLocation>
        <location evidence="12">Cytoplasm</location>
    </subcellularLocation>
    <subcellularLocation>
        <location evidence="12">Cell membrane</location>
        <topology evidence="12">Peripheral membrane protein</topology>
    </subcellularLocation>
</comment>
<dbReference type="GO" id="GO:0070181">
    <property type="term" value="F:small ribosomal subunit rRNA binding"/>
    <property type="evidence" value="ECO:0007669"/>
    <property type="project" value="UniProtKB-UniRule"/>
</dbReference>
<keyword evidence="4 12" id="KW-0963">Cytoplasm</keyword>
<reference evidence="19 21" key="2">
    <citation type="submission" date="2023-07" db="EMBL/GenBank/DDBJ databases">
        <title>Genomic Encyclopedia of Type Strains, Phase IV (KMG-IV): sequencing the most valuable type-strain genomes for metagenomic binning, comparative biology and taxonomic classification.</title>
        <authorList>
            <person name="Goeker M."/>
        </authorList>
    </citation>
    <scope>NUCLEOTIDE SEQUENCE [LARGE SCALE GENOMIC DNA]</scope>
    <source>
        <strain evidence="19 21">DSM 338</strain>
    </source>
</reference>
<evidence type="ECO:0000256" key="14">
    <source>
        <dbReference type="RuleBase" id="RU003761"/>
    </source>
</evidence>
<dbReference type="GeneID" id="95762460"/>
<dbReference type="InterPro" id="IPR004044">
    <property type="entry name" value="KH_dom_type_2"/>
</dbReference>
<evidence type="ECO:0000259" key="17">
    <source>
        <dbReference type="PROSITE" id="PS51713"/>
    </source>
</evidence>
<evidence type="ECO:0000259" key="16">
    <source>
        <dbReference type="PROSITE" id="PS50823"/>
    </source>
</evidence>
<dbReference type="Pfam" id="PF07650">
    <property type="entry name" value="KH_2"/>
    <property type="match status" value="1"/>
</dbReference>
<feature type="binding site" evidence="12">
    <location>
        <begin position="92"/>
        <end position="99"/>
    </location>
    <ligand>
        <name>GTP</name>
        <dbReference type="ChEBI" id="CHEBI:37565"/>
    </ligand>
</feature>
<dbReference type="HAMAP" id="MF_00367">
    <property type="entry name" value="GTPase_Era"/>
    <property type="match status" value="1"/>
</dbReference>
<feature type="region of interest" description="G1" evidence="13">
    <location>
        <begin position="92"/>
        <end position="99"/>
    </location>
</feature>
<dbReference type="PANTHER" id="PTHR42698:SF1">
    <property type="entry name" value="GTPASE ERA, MITOCHONDRIAL"/>
    <property type="match status" value="1"/>
</dbReference>
<dbReference type="InterPro" id="IPR030388">
    <property type="entry name" value="G_ERA_dom"/>
</dbReference>
<dbReference type="GO" id="GO:0003924">
    <property type="term" value="F:GTPase activity"/>
    <property type="evidence" value="ECO:0007669"/>
    <property type="project" value="UniProtKB-UniRule"/>
</dbReference>
<feature type="compositionally biased region" description="Acidic residues" evidence="15">
    <location>
        <begin position="34"/>
        <end position="69"/>
    </location>
</feature>
<keyword evidence="8 12" id="KW-0547">Nucleotide-binding</keyword>
<feature type="binding site" evidence="12">
    <location>
        <begin position="139"/>
        <end position="143"/>
    </location>
    <ligand>
        <name>GTP</name>
        <dbReference type="ChEBI" id="CHEBI:37565"/>
    </ligand>
</feature>
<dbReference type="NCBIfam" id="NF000908">
    <property type="entry name" value="PRK00089.1"/>
    <property type="match status" value="1"/>
</dbReference>
<dbReference type="GO" id="GO:0005886">
    <property type="term" value="C:plasma membrane"/>
    <property type="evidence" value="ECO:0007669"/>
    <property type="project" value="UniProtKB-SubCell"/>
</dbReference>
<dbReference type="AlphaFoldDB" id="A0A9W6CQD8"/>
<keyword evidence="6" id="KW-0997">Cell inner membrane</keyword>
<dbReference type="PANTHER" id="PTHR42698">
    <property type="entry name" value="GTPASE ERA"/>
    <property type="match status" value="1"/>
</dbReference>
<dbReference type="InterPro" id="IPR005225">
    <property type="entry name" value="Small_GTP-bd"/>
</dbReference>
<feature type="region of interest" description="Disordered" evidence="15">
    <location>
        <begin position="1"/>
        <end position="80"/>
    </location>
</feature>
<dbReference type="PROSITE" id="PS51713">
    <property type="entry name" value="G_ERA"/>
    <property type="match status" value="1"/>
</dbReference>
<feature type="domain" description="Era-type G" evidence="17">
    <location>
        <begin position="84"/>
        <end position="251"/>
    </location>
</feature>
<dbReference type="Proteomes" id="UP001245370">
    <property type="component" value="Unassembled WGS sequence"/>
</dbReference>
<dbReference type="NCBIfam" id="TIGR00436">
    <property type="entry name" value="era"/>
    <property type="match status" value="1"/>
</dbReference>
<dbReference type="EMBL" id="JAVDPY010000001">
    <property type="protein sequence ID" value="MDR6332254.1"/>
    <property type="molecule type" value="Genomic_DNA"/>
</dbReference>
<evidence type="ECO:0000256" key="7">
    <source>
        <dbReference type="ARBA" id="ARBA00022730"/>
    </source>
</evidence>
<dbReference type="InterPro" id="IPR006073">
    <property type="entry name" value="GTP-bd"/>
</dbReference>
<dbReference type="InterPro" id="IPR027417">
    <property type="entry name" value="P-loop_NTPase"/>
</dbReference>
<dbReference type="SUPFAM" id="SSF52540">
    <property type="entry name" value="P-loop containing nucleoside triphosphate hydrolases"/>
    <property type="match status" value="1"/>
</dbReference>
<dbReference type="SUPFAM" id="SSF54814">
    <property type="entry name" value="Prokaryotic type KH domain (KH-domain type II)"/>
    <property type="match status" value="1"/>
</dbReference>
<dbReference type="CDD" id="cd04163">
    <property type="entry name" value="Era"/>
    <property type="match status" value="1"/>
</dbReference>
<keyword evidence="11 12" id="KW-0472">Membrane</keyword>
<dbReference type="GO" id="GO:0000028">
    <property type="term" value="P:ribosomal small subunit assembly"/>
    <property type="evidence" value="ECO:0007669"/>
    <property type="project" value="TreeGrafter"/>
</dbReference>
<feature type="region of interest" description="G4" evidence="13">
    <location>
        <begin position="201"/>
        <end position="204"/>
    </location>
</feature>
<name>A0A9W6CQD8_XANFL</name>
<evidence type="ECO:0000256" key="11">
    <source>
        <dbReference type="ARBA" id="ARBA00023136"/>
    </source>
</evidence>
<dbReference type="Gene3D" id="3.30.300.20">
    <property type="match status" value="1"/>
</dbReference>
<dbReference type="GO" id="GO:0005525">
    <property type="term" value="F:GTP binding"/>
    <property type="evidence" value="ECO:0007669"/>
    <property type="project" value="UniProtKB-UniRule"/>
</dbReference>
<keyword evidence="7 12" id="KW-0699">rRNA-binding</keyword>
<evidence type="ECO:0000256" key="12">
    <source>
        <dbReference type="HAMAP-Rule" id="MF_00367"/>
    </source>
</evidence>
<evidence type="ECO:0000313" key="21">
    <source>
        <dbReference type="Proteomes" id="UP001245370"/>
    </source>
</evidence>
<evidence type="ECO:0000256" key="1">
    <source>
        <dbReference type="ARBA" id="ARBA00007921"/>
    </source>
</evidence>
<dbReference type="CDD" id="cd22534">
    <property type="entry name" value="KH-II_Era"/>
    <property type="match status" value="1"/>
</dbReference>
<comment type="similarity">
    <text evidence="1 12 13 14">Belongs to the TRAFAC class TrmE-Era-EngA-EngB-Septin-like GTPase superfamily. Era GTPase family.</text>
</comment>
<keyword evidence="9 12" id="KW-0694">RNA-binding</keyword>
<dbReference type="InterPro" id="IPR009019">
    <property type="entry name" value="KH_sf_prok-type"/>
</dbReference>
<gene>
    <name evidence="12 18" type="primary">era</name>
    <name evidence="19" type="ORF">GGQ86_000701</name>
    <name evidence="18" type="ORF">XFLAVUS301_16720</name>
</gene>
<dbReference type="GO" id="GO:0043024">
    <property type="term" value="F:ribosomal small subunit binding"/>
    <property type="evidence" value="ECO:0007669"/>
    <property type="project" value="TreeGrafter"/>
</dbReference>
<feature type="region of interest" description="G2" evidence="13">
    <location>
        <begin position="118"/>
        <end position="122"/>
    </location>
</feature>
<dbReference type="Gene3D" id="3.40.50.300">
    <property type="entry name" value="P-loop containing nucleotide triphosphate hydrolases"/>
    <property type="match status" value="1"/>
</dbReference>
<reference evidence="18" key="1">
    <citation type="submission" date="2022-12" db="EMBL/GenBank/DDBJ databases">
        <title>Reference genome sequencing for broad-spectrum identification of bacterial and archaeal isolates by mass spectrometry.</title>
        <authorList>
            <person name="Sekiguchi Y."/>
            <person name="Tourlousse D.M."/>
        </authorList>
    </citation>
    <scope>NUCLEOTIDE SEQUENCE</scope>
    <source>
        <strain evidence="18">301</strain>
    </source>
</reference>
<feature type="binding site" evidence="12">
    <location>
        <begin position="201"/>
        <end position="204"/>
    </location>
    <ligand>
        <name>GTP</name>
        <dbReference type="ChEBI" id="CHEBI:37565"/>
    </ligand>
</feature>
<dbReference type="Proteomes" id="UP001144397">
    <property type="component" value="Unassembled WGS sequence"/>
</dbReference>
<dbReference type="FunFam" id="3.30.300.20:FF:000031">
    <property type="entry name" value="GTPase Era"/>
    <property type="match status" value="1"/>
</dbReference>
<organism evidence="18 20">
    <name type="scientific">Xanthobacter flavus</name>
    <dbReference type="NCBI Taxonomy" id="281"/>
    <lineage>
        <taxon>Bacteria</taxon>
        <taxon>Pseudomonadati</taxon>
        <taxon>Pseudomonadota</taxon>
        <taxon>Alphaproteobacteria</taxon>
        <taxon>Hyphomicrobiales</taxon>
        <taxon>Xanthobacteraceae</taxon>
        <taxon>Xanthobacter</taxon>
    </lineage>
</organism>
<dbReference type="InterPro" id="IPR005662">
    <property type="entry name" value="GTPase_Era-like"/>
</dbReference>
<evidence type="ECO:0000256" key="8">
    <source>
        <dbReference type="ARBA" id="ARBA00022741"/>
    </source>
</evidence>
<dbReference type="GO" id="GO:0005829">
    <property type="term" value="C:cytosol"/>
    <property type="evidence" value="ECO:0007669"/>
    <property type="project" value="TreeGrafter"/>
</dbReference>
<comment type="subunit">
    <text evidence="12">Monomer.</text>
</comment>
<dbReference type="PROSITE" id="PS50823">
    <property type="entry name" value="KH_TYPE_2"/>
    <property type="match status" value="1"/>
</dbReference>
<evidence type="ECO:0000256" key="4">
    <source>
        <dbReference type="ARBA" id="ARBA00022490"/>
    </source>
</evidence>
<evidence type="ECO:0000256" key="9">
    <source>
        <dbReference type="ARBA" id="ARBA00022884"/>
    </source>
</evidence>
<evidence type="ECO:0000256" key="10">
    <source>
        <dbReference type="ARBA" id="ARBA00023134"/>
    </source>
</evidence>
<feature type="domain" description="KH type-2" evidence="16">
    <location>
        <begin position="282"/>
        <end position="359"/>
    </location>
</feature>
<feature type="region of interest" description="G5" evidence="13">
    <location>
        <begin position="230"/>
        <end position="232"/>
    </location>
</feature>
<keyword evidence="21" id="KW-1185">Reference proteome</keyword>
<accession>A0A9W6CQD8</accession>
<evidence type="ECO:0000256" key="13">
    <source>
        <dbReference type="PROSITE-ProRule" id="PRU01050"/>
    </source>
</evidence>
<evidence type="ECO:0000256" key="3">
    <source>
        <dbReference type="ARBA" id="ARBA00022475"/>
    </source>
</evidence>
<evidence type="ECO:0000256" key="6">
    <source>
        <dbReference type="ARBA" id="ARBA00022519"/>
    </source>
</evidence>
<evidence type="ECO:0000256" key="5">
    <source>
        <dbReference type="ARBA" id="ARBA00022517"/>
    </source>
</evidence>
<evidence type="ECO:0000313" key="19">
    <source>
        <dbReference type="EMBL" id="MDR6332254.1"/>
    </source>
</evidence>
<dbReference type="EMBL" id="BSDO01000002">
    <property type="protein sequence ID" value="GLI21998.1"/>
    <property type="molecule type" value="Genomic_DNA"/>
</dbReference>
<keyword evidence="3 12" id="KW-1003">Cell membrane</keyword>
<protein>
    <recommendedName>
        <fullName evidence="2 12">GTPase Era</fullName>
    </recommendedName>
</protein>
<dbReference type="Pfam" id="PF01926">
    <property type="entry name" value="MMR_HSR1"/>
    <property type="match status" value="1"/>
</dbReference>
<dbReference type="NCBIfam" id="TIGR00231">
    <property type="entry name" value="small_GTP"/>
    <property type="match status" value="1"/>
</dbReference>